<keyword evidence="1" id="KW-0472">Membrane</keyword>
<name>A0A183F7L4_HELPZ</name>
<evidence type="ECO:0000313" key="4">
    <source>
        <dbReference type="WBParaSite" id="HPBE_0000215601-mRNA-1"/>
    </source>
</evidence>
<proteinExistence type="predicted"/>
<reference evidence="4" key="2">
    <citation type="submission" date="2019-09" db="UniProtKB">
        <authorList>
            <consortium name="WormBaseParasite"/>
        </authorList>
    </citation>
    <scope>IDENTIFICATION</scope>
</reference>
<keyword evidence="1" id="KW-0812">Transmembrane</keyword>
<dbReference type="EMBL" id="UZAH01002942">
    <property type="protein sequence ID" value="VDO23401.1"/>
    <property type="molecule type" value="Genomic_DNA"/>
</dbReference>
<evidence type="ECO:0000313" key="2">
    <source>
        <dbReference type="EMBL" id="VDO23401.1"/>
    </source>
</evidence>
<reference evidence="2 3" key="1">
    <citation type="submission" date="2018-11" db="EMBL/GenBank/DDBJ databases">
        <authorList>
            <consortium name="Pathogen Informatics"/>
        </authorList>
    </citation>
    <scope>NUCLEOTIDE SEQUENCE [LARGE SCALE GENOMIC DNA]</scope>
</reference>
<sequence length="66" mass="7555">MGMQSPREQRGASSSEHHYMMCVLNNAINILSIVNATIPFFVFLLCNEQFRHMTVMFLKVSIVAHL</sequence>
<keyword evidence="1" id="KW-1133">Transmembrane helix</keyword>
<protein>
    <submittedName>
        <fullName evidence="4">G_PROTEIN_RECEP_F1_2 domain-containing protein</fullName>
    </submittedName>
</protein>
<keyword evidence="3" id="KW-1185">Reference proteome</keyword>
<gene>
    <name evidence="2" type="ORF">HPBE_LOCUS2157</name>
</gene>
<evidence type="ECO:0000256" key="1">
    <source>
        <dbReference type="SAM" id="Phobius"/>
    </source>
</evidence>
<dbReference type="OrthoDB" id="5839164at2759"/>
<dbReference type="AlphaFoldDB" id="A0A183F7L4"/>
<dbReference type="Proteomes" id="UP000050761">
    <property type="component" value="Unassembled WGS sequence"/>
</dbReference>
<accession>A0A3P7TPL6</accession>
<feature type="transmembrane region" description="Helical" evidence="1">
    <location>
        <begin position="27"/>
        <end position="46"/>
    </location>
</feature>
<organism evidence="3 4">
    <name type="scientific">Heligmosomoides polygyrus</name>
    <name type="common">Parasitic roundworm</name>
    <dbReference type="NCBI Taxonomy" id="6339"/>
    <lineage>
        <taxon>Eukaryota</taxon>
        <taxon>Metazoa</taxon>
        <taxon>Ecdysozoa</taxon>
        <taxon>Nematoda</taxon>
        <taxon>Chromadorea</taxon>
        <taxon>Rhabditida</taxon>
        <taxon>Rhabditina</taxon>
        <taxon>Rhabditomorpha</taxon>
        <taxon>Strongyloidea</taxon>
        <taxon>Heligmosomidae</taxon>
        <taxon>Heligmosomoides</taxon>
    </lineage>
</organism>
<accession>A0A183F7L4</accession>
<dbReference type="WBParaSite" id="HPBE_0000215601-mRNA-1">
    <property type="protein sequence ID" value="HPBE_0000215601-mRNA-1"/>
    <property type="gene ID" value="HPBE_0000215601"/>
</dbReference>
<evidence type="ECO:0000313" key="3">
    <source>
        <dbReference type="Proteomes" id="UP000050761"/>
    </source>
</evidence>